<name>A0A837DEL6_9PSEU</name>
<dbReference type="SUPFAM" id="SSF51735">
    <property type="entry name" value="NAD(P)-binding Rossmann-fold domains"/>
    <property type="match status" value="1"/>
</dbReference>
<dbReference type="RefSeq" id="WP_037309822.1">
    <property type="nucleotide sequence ID" value="NZ_CALJZO010000033.1"/>
</dbReference>
<dbReference type="PANTHER" id="PTHR43245:SF52">
    <property type="entry name" value="NAD-DEPENDENT EPIMERASE_DEHYDRATASE"/>
    <property type="match status" value="1"/>
</dbReference>
<evidence type="ECO:0000313" key="2">
    <source>
        <dbReference type="EMBL" id="KHF44991.1"/>
    </source>
</evidence>
<gene>
    <name evidence="2" type="ORF">MINT15_18730</name>
</gene>
<dbReference type="InterPro" id="IPR001509">
    <property type="entry name" value="Epimerase_deHydtase"/>
</dbReference>
<comment type="caution">
    <text evidence="2">The sequence shown here is derived from an EMBL/GenBank/DDBJ whole genome shotgun (WGS) entry which is preliminary data.</text>
</comment>
<dbReference type="Proteomes" id="UP000030848">
    <property type="component" value="Unassembled WGS sequence"/>
</dbReference>
<proteinExistence type="predicted"/>
<protein>
    <recommendedName>
        <fullName evidence="1">NAD-dependent epimerase/dehydratase domain-containing protein</fullName>
    </recommendedName>
</protein>
<accession>A0A837DEL6</accession>
<feature type="domain" description="NAD-dependent epimerase/dehydratase" evidence="1">
    <location>
        <begin position="6"/>
        <end position="239"/>
    </location>
</feature>
<evidence type="ECO:0000313" key="3">
    <source>
        <dbReference type="Proteomes" id="UP000030848"/>
    </source>
</evidence>
<dbReference type="Gene3D" id="3.40.50.720">
    <property type="entry name" value="NAD(P)-binding Rossmann-like Domain"/>
    <property type="match status" value="1"/>
</dbReference>
<organism evidence="2 3">
    <name type="scientific">Saccharomonospora viridis</name>
    <dbReference type="NCBI Taxonomy" id="1852"/>
    <lineage>
        <taxon>Bacteria</taxon>
        <taxon>Bacillati</taxon>
        <taxon>Actinomycetota</taxon>
        <taxon>Actinomycetes</taxon>
        <taxon>Pseudonocardiales</taxon>
        <taxon>Pseudonocardiaceae</taxon>
        <taxon>Saccharomonospora</taxon>
    </lineage>
</organism>
<dbReference type="InterPro" id="IPR036291">
    <property type="entry name" value="NAD(P)-bd_dom_sf"/>
</dbReference>
<dbReference type="Pfam" id="PF01370">
    <property type="entry name" value="Epimerase"/>
    <property type="match status" value="1"/>
</dbReference>
<evidence type="ECO:0000259" key="1">
    <source>
        <dbReference type="Pfam" id="PF01370"/>
    </source>
</evidence>
<dbReference type="AlphaFoldDB" id="A0A837DEL6"/>
<dbReference type="PANTHER" id="PTHR43245">
    <property type="entry name" value="BIFUNCTIONAL POLYMYXIN RESISTANCE PROTEIN ARNA"/>
    <property type="match status" value="1"/>
</dbReference>
<reference evidence="2 3" key="1">
    <citation type="submission" date="2014-10" db="EMBL/GenBank/DDBJ databases">
        <title>Genome sequence of Micropolyspora internatus JCM3315.</title>
        <authorList>
            <person name="Shin S.-K."/>
            <person name="Yi H."/>
        </authorList>
    </citation>
    <scope>NUCLEOTIDE SEQUENCE [LARGE SCALE GENOMIC DNA]</scope>
    <source>
        <strain evidence="2 3">JCM 3315</strain>
    </source>
</reference>
<dbReference type="InterPro" id="IPR050177">
    <property type="entry name" value="Lipid_A_modif_metabolic_enz"/>
</dbReference>
<dbReference type="OrthoDB" id="3205647at2"/>
<dbReference type="EMBL" id="JRZE01000003">
    <property type="protein sequence ID" value="KHF44991.1"/>
    <property type="molecule type" value="Genomic_DNA"/>
</dbReference>
<sequence>MPSNIVLVTGVSGELGGRLLSRLGACPGLDRIVGVDISPPSRGVLRQLGRLSRVEFVRADIRNPLLAKIMTSAKVDTVVHVGPLCHPAGYGERADVKEANVIGTMRLLAACQNSPYVRKLVVASTTAVYGASSRSQAVFTEDAELIPAVASGYSKDAVELEGYVRGFARRRPDVGVTTLRFADIVAGDLDTVFSRYFSLPLVPTVLGFDARLQFLHAEDALTVLEQATTEEKPGVFNVAGDGVLTLSQAIRRAGRIALPVPRPVMTPVGKVLRGAHAVNVSADLVRLLNFGRVVDTTRLVREFGYSPRWTTRQAFDEAVRTATSWRGRLRR</sequence>